<dbReference type="InterPro" id="IPR007998">
    <property type="entry name" value="DUF719"/>
</dbReference>
<feature type="compositionally biased region" description="Basic residues" evidence="3">
    <location>
        <begin position="87"/>
        <end position="105"/>
    </location>
</feature>
<proteinExistence type="inferred from homology"/>
<keyword evidence="4" id="KW-1185">Reference proteome</keyword>
<protein>
    <submittedName>
        <fullName evidence="5 6">Uncharacterized protein</fullName>
    </submittedName>
</protein>
<accession>A0AA85KMU3</accession>
<feature type="region of interest" description="Disordered" evidence="3">
    <location>
        <begin position="1"/>
        <end position="162"/>
    </location>
</feature>
<feature type="compositionally biased region" description="Basic and acidic residues" evidence="3">
    <location>
        <begin position="337"/>
        <end position="350"/>
    </location>
</feature>
<dbReference type="WBParaSite" id="TREG1_99640.2">
    <property type="protein sequence ID" value="TREG1_99640.2"/>
    <property type="gene ID" value="TREG1_99640"/>
</dbReference>
<evidence type="ECO:0000256" key="1">
    <source>
        <dbReference type="ARBA" id="ARBA00006903"/>
    </source>
</evidence>
<feature type="compositionally biased region" description="Polar residues" evidence="3">
    <location>
        <begin position="300"/>
        <end position="310"/>
    </location>
</feature>
<evidence type="ECO:0000313" key="5">
    <source>
        <dbReference type="WBParaSite" id="TREG1_99640.1"/>
    </source>
</evidence>
<evidence type="ECO:0000256" key="2">
    <source>
        <dbReference type="ARBA" id="ARBA00022553"/>
    </source>
</evidence>
<dbReference type="PANTHER" id="PTHR12842">
    <property type="entry name" value="FI01459P"/>
    <property type="match status" value="1"/>
</dbReference>
<feature type="compositionally biased region" description="Acidic residues" evidence="3">
    <location>
        <begin position="327"/>
        <end position="336"/>
    </location>
</feature>
<name>A0AA85KMU3_TRIRE</name>
<sequence length="799" mass="89512">MSDDSDAFASADESFHTSTSTTTNTTNTSSIKESHPIKEESSSTISKAANTNDRDNNDSGQIEETASKTTEHTLSPLTEESNSGELKKKKKVKQKKLKSAPKKREKVKEGSLKIDSKSVVKEDIPSVSEIVGSEDKKMDSETVLSPSSEKIETPPEVSKSETKELKDVVIDLIVPQPDEPCEQIFDSNNPNEGVKSLPEEMTPISVDTSGDSKQFTSSMEIHSVIDKLSKVEPIPELDFIASTATNIARGLGDGLSSLVGVLGDVIQLNPSDTSVNEETLKRRAERQTEEQLERKAISDAWNNVWGTSWTNDDDGDDDENGNQNDGWEVDSPVETEDISKSKLDNNIPEEKTNIQEDVNQGVDSSLNEQKCRDNVVSQQKSENNNFSWGWSGLSSFSQLTSSLQATSLNLVQGSVDVLELIGRKTMSVLAENDPGFEYTKKFLRPSNSSDNRPNLSKILREAYELHSSSEYTNNKHSKERLGDFTYQLECHRALLHLESLELVSEQANNQLNIRLDSYSSSYSSSSSSIHQTYNDLLEKIWNYLNLDENDDSDTHHKDADDDDDDENESGSRNSKDNDKSYTSIVKKLNQKHSSNNSVMIDDKEKKVCQQLSKHLNKTTIELWCKIIRISYYLNMIYSNERFIKTTTDVWNTCDMDKLGENSVEEIFFQSISSLAQFTSAYLEYLHKFSEFTLVKVHKTNTDFVELSQILSCFFRLSVEAQVCLCQEFIKSMKSIHEKQSVNTEEDNGKTKPALSVSQYTSNLLLECSNAGSYLRNASNLLVPVIQLACINHAHSSKVE</sequence>
<keyword evidence="2" id="KW-0597">Phosphoprotein</keyword>
<feature type="compositionally biased region" description="Basic and acidic residues" evidence="3">
    <location>
        <begin position="106"/>
        <end position="124"/>
    </location>
</feature>
<feature type="compositionally biased region" description="Basic and acidic residues" evidence="3">
    <location>
        <begin position="32"/>
        <end position="41"/>
    </location>
</feature>
<feature type="compositionally biased region" description="Low complexity" evidence="3">
    <location>
        <begin position="7"/>
        <end position="30"/>
    </location>
</feature>
<feature type="compositionally biased region" description="Polar residues" evidence="3">
    <location>
        <begin position="72"/>
        <end position="84"/>
    </location>
</feature>
<dbReference type="Proteomes" id="UP000050795">
    <property type="component" value="Unassembled WGS sequence"/>
</dbReference>
<feature type="compositionally biased region" description="Basic and acidic residues" evidence="3">
    <location>
        <begin position="149"/>
        <end position="162"/>
    </location>
</feature>
<dbReference type="PANTHER" id="PTHR12842:SF6">
    <property type="entry name" value="FI01459P"/>
    <property type="match status" value="1"/>
</dbReference>
<evidence type="ECO:0000313" key="6">
    <source>
        <dbReference type="WBParaSite" id="TREG1_99640.2"/>
    </source>
</evidence>
<dbReference type="AlphaFoldDB" id="A0AA85KMU3"/>
<comment type="similarity">
    <text evidence="1">Belongs to the FAM114 family.</text>
</comment>
<dbReference type="WBParaSite" id="TREG1_99640.1">
    <property type="protein sequence ID" value="TREG1_99640.1"/>
    <property type="gene ID" value="TREG1_99640"/>
</dbReference>
<feature type="region of interest" description="Disordered" evidence="3">
    <location>
        <begin position="552"/>
        <end position="581"/>
    </location>
</feature>
<feature type="region of interest" description="Disordered" evidence="3">
    <location>
        <begin position="275"/>
        <end position="350"/>
    </location>
</feature>
<feature type="compositionally biased region" description="Basic and acidic residues" evidence="3">
    <location>
        <begin position="278"/>
        <end position="297"/>
    </location>
</feature>
<organism evidence="4 5">
    <name type="scientific">Trichobilharzia regenti</name>
    <name type="common">Nasal bird schistosome</name>
    <dbReference type="NCBI Taxonomy" id="157069"/>
    <lineage>
        <taxon>Eukaryota</taxon>
        <taxon>Metazoa</taxon>
        <taxon>Spiralia</taxon>
        <taxon>Lophotrochozoa</taxon>
        <taxon>Platyhelminthes</taxon>
        <taxon>Trematoda</taxon>
        <taxon>Digenea</taxon>
        <taxon>Strigeidida</taxon>
        <taxon>Schistosomatoidea</taxon>
        <taxon>Schistosomatidae</taxon>
        <taxon>Trichobilharzia</taxon>
    </lineage>
</organism>
<evidence type="ECO:0000313" key="4">
    <source>
        <dbReference type="Proteomes" id="UP000050795"/>
    </source>
</evidence>
<feature type="compositionally biased region" description="Acidic residues" evidence="3">
    <location>
        <begin position="311"/>
        <end position="320"/>
    </location>
</feature>
<reference evidence="5 6" key="2">
    <citation type="submission" date="2023-11" db="UniProtKB">
        <authorList>
            <consortium name="WormBaseParasite"/>
        </authorList>
    </citation>
    <scope>IDENTIFICATION</scope>
</reference>
<reference evidence="4" key="1">
    <citation type="submission" date="2022-06" db="EMBL/GenBank/DDBJ databases">
        <authorList>
            <person name="Berger JAMES D."/>
            <person name="Berger JAMES D."/>
        </authorList>
    </citation>
    <scope>NUCLEOTIDE SEQUENCE [LARGE SCALE GENOMIC DNA]</scope>
</reference>
<evidence type="ECO:0000256" key="3">
    <source>
        <dbReference type="SAM" id="MobiDB-lite"/>
    </source>
</evidence>
<dbReference type="Pfam" id="PF05334">
    <property type="entry name" value="DUF719"/>
    <property type="match status" value="1"/>
</dbReference>
<feature type="compositionally biased region" description="Polar residues" evidence="3">
    <location>
        <begin position="42"/>
        <end position="51"/>
    </location>
</feature>